<feature type="signal peptide" evidence="6">
    <location>
        <begin position="1"/>
        <end position="23"/>
    </location>
</feature>
<dbReference type="RefSeq" id="WP_367878578.1">
    <property type="nucleotide sequence ID" value="NZ_JBFNXX010000011.1"/>
</dbReference>
<evidence type="ECO:0000256" key="3">
    <source>
        <dbReference type="ARBA" id="ARBA00022729"/>
    </source>
</evidence>
<gene>
    <name evidence="7" type="ORF">AB2B41_14770</name>
</gene>
<protein>
    <submittedName>
        <fullName evidence="7">MipA/OmpV family protein</fullName>
    </submittedName>
</protein>
<evidence type="ECO:0000313" key="7">
    <source>
        <dbReference type="EMBL" id="MEW9920875.1"/>
    </source>
</evidence>
<comment type="caution">
    <text evidence="7">The sequence shown here is derived from an EMBL/GenBank/DDBJ whole genome shotgun (WGS) entry which is preliminary data.</text>
</comment>
<evidence type="ECO:0000313" key="8">
    <source>
        <dbReference type="Proteomes" id="UP001556098"/>
    </source>
</evidence>
<keyword evidence="8" id="KW-1185">Reference proteome</keyword>
<keyword evidence="4" id="KW-0472">Membrane</keyword>
<evidence type="ECO:0000256" key="1">
    <source>
        <dbReference type="ARBA" id="ARBA00004442"/>
    </source>
</evidence>
<dbReference type="EMBL" id="JBFNXX010000011">
    <property type="protein sequence ID" value="MEW9920875.1"/>
    <property type="molecule type" value="Genomic_DNA"/>
</dbReference>
<name>A0ABV3RPG9_9RHOB</name>
<evidence type="ECO:0000256" key="5">
    <source>
        <dbReference type="ARBA" id="ARBA00023237"/>
    </source>
</evidence>
<evidence type="ECO:0000256" key="4">
    <source>
        <dbReference type="ARBA" id="ARBA00023136"/>
    </source>
</evidence>
<keyword evidence="5" id="KW-0998">Cell outer membrane</keyword>
<dbReference type="PANTHER" id="PTHR38776:SF1">
    <property type="entry name" value="MLTA-INTERACTING PROTEIN-RELATED"/>
    <property type="match status" value="1"/>
</dbReference>
<dbReference type="InterPro" id="IPR010583">
    <property type="entry name" value="MipA"/>
</dbReference>
<proteinExistence type="inferred from homology"/>
<evidence type="ECO:0000256" key="6">
    <source>
        <dbReference type="SAM" id="SignalP"/>
    </source>
</evidence>
<keyword evidence="3 6" id="KW-0732">Signal</keyword>
<sequence length="256" mass="27250">MRTPTVLALAFTTALAATLPATAQERSLNFSLRGGVAAVPSYPGADDYEAAPDIGFTFGALKWGGRSYGNGIGNIPDNGLAFRGAFKFIGERDDDDYPELAGLEDIDPAVELGFGLIYRETNWQAFGEVRRGFGGHEGVTGTLGADLIFRPTDRWTITAGPRVNLGNTEYASTYFGVSAAEAAASSFGAFEADGGVLGAGFEVEGIYRLNDLWAVESTLSYERLQNSAADSPITQAGSEDQWRISIGLSRAFTLNF</sequence>
<reference evidence="7 8" key="1">
    <citation type="submission" date="2024-07" db="EMBL/GenBank/DDBJ databases">
        <title>Marimonas sp.nov., isolated from tidal-flat sediment.</title>
        <authorList>
            <person name="Jayan J.N."/>
            <person name="Lee S.S."/>
        </authorList>
    </citation>
    <scope>NUCLEOTIDE SEQUENCE [LARGE SCALE GENOMIC DNA]</scope>
    <source>
        <strain evidence="7 8">MJW-29</strain>
    </source>
</reference>
<feature type="chain" id="PRO_5045768316" evidence="6">
    <location>
        <begin position="24"/>
        <end position="256"/>
    </location>
</feature>
<comment type="similarity">
    <text evidence="2">Belongs to the MipA/OmpV family.</text>
</comment>
<comment type="subcellular location">
    <subcellularLocation>
        <location evidence="1">Cell outer membrane</location>
    </subcellularLocation>
</comment>
<organism evidence="7 8">
    <name type="scientific">Sulfitobacter sediminis</name>
    <dbReference type="NCBI Taxonomy" id="3234186"/>
    <lineage>
        <taxon>Bacteria</taxon>
        <taxon>Pseudomonadati</taxon>
        <taxon>Pseudomonadota</taxon>
        <taxon>Alphaproteobacteria</taxon>
        <taxon>Rhodobacterales</taxon>
        <taxon>Roseobacteraceae</taxon>
        <taxon>Sulfitobacter</taxon>
    </lineage>
</organism>
<dbReference type="Pfam" id="PF06629">
    <property type="entry name" value="MipA"/>
    <property type="match status" value="1"/>
</dbReference>
<evidence type="ECO:0000256" key="2">
    <source>
        <dbReference type="ARBA" id="ARBA00005722"/>
    </source>
</evidence>
<accession>A0ABV3RPG9</accession>
<dbReference type="Proteomes" id="UP001556098">
    <property type="component" value="Unassembled WGS sequence"/>
</dbReference>
<dbReference type="PANTHER" id="PTHR38776">
    <property type="entry name" value="MLTA-INTERACTING PROTEIN-RELATED"/>
    <property type="match status" value="1"/>
</dbReference>